<evidence type="ECO:0000313" key="17">
    <source>
        <dbReference type="Proteomes" id="UP000546031"/>
    </source>
</evidence>
<keyword evidence="9 13" id="KW-0472">Membrane</keyword>
<protein>
    <recommendedName>
        <fullName evidence="3 13">Membrane protein insertase YidC</fullName>
    </recommendedName>
    <alternativeName>
        <fullName evidence="12 13">Foldase YidC</fullName>
    </alternativeName>
    <alternativeName>
        <fullName evidence="11 13">Membrane integrase YidC</fullName>
    </alternativeName>
    <alternativeName>
        <fullName evidence="13">Membrane protein YidC</fullName>
    </alternativeName>
</protein>
<dbReference type="PANTHER" id="PTHR12428">
    <property type="entry name" value="OXA1"/>
    <property type="match status" value="1"/>
</dbReference>
<accession>A0A850HIW0</accession>
<feature type="transmembrane region" description="Helical" evidence="13">
    <location>
        <begin position="363"/>
        <end position="386"/>
    </location>
</feature>
<keyword evidence="6 13" id="KW-0812">Transmembrane</keyword>
<keyword evidence="10 13" id="KW-0143">Chaperone</keyword>
<dbReference type="Pfam" id="PF14849">
    <property type="entry name" value="YidC_periplas"/>
    <property type="match status" value="1"/>
</dbReference>
<evidence type="ECO:0000256" key="7">
    <source>
        <dbReference type="ARBA" id="ARBA00022927"/>
    </source>
</evidence>
<evidence type="ECO:0000256" key="12">
    <source>
        <dbReference type="ARBA" id="ARBA00033342"/>
    </source>
</evidence>
<dbReference type="PRINTS" id="PR00701">
    <property type="entry name" value="60KDINNERMP"/>
</dbReference>
<dbReference type="InterPro" id="IPR019998">
    <property type="entry name" value="Membr_insert_YidC"/>
</dbReference>
<comment type="subunit">
    <text evidence="13">Interacts with the Sec translocase complex via SecD. Specifically interacts with transmembrane segments of nascent integral membrane proteins during membrane integration.</text>
</comment>
<keyword evidence="8 13" id="KW-1133">Transmembrane helix</keyword>
<feature type="domain" description="Membrane insertase YidC N-terminal" evidence="15">
    <location>
        <begin position="82"/>
        <end position="356"/>
    </location>
</feature>
<dbReference type="GO" id="GO:0015031">
    <property type="term" value="P:protein transport"/>
    <property type="evidence" value="ECO:0007669"/>
    <property type="project" value="UniProtKB-KW"/>
</dbReference>
<dbReference type="InterPro" id="IPR047196">
    <property type="entry name" value="YidC_ALB_C"/>
</dbReference>
<evidence type="ECO:0000256" key="13">
    <source>
        <dbReference type="HAMAP-Rule" id="MF_01810"/>
    </source>
</evidence>
<evidence type="ECO:0000313" key="16">
    <source>
        <dbReference type="EMBL" id="NVE95772.1"/>
    </source>
</evidence>
<dbReference type="RefSeq" id="WP_176273963.1">
    <property type="nucleotide sequence ID" value="NZ_JABWTA010000001.1"/>
</dbReference>
<keyword evidence="4 13" id="KW-0813">Transport</keyword>
<feature type="transmembrane region" description="Helical" evidence="13">
    <location>
        <begin position="430"/>
        <end position="457"/>
    </location>
</feature>
<dbReference type="AlphaFoldDB" id="A0A850HIW0"/>
<sequence>MDNQRNLLLAVALSGLLILGWDFAMRYFYPEASIAGVDPVEEVATATAAAPGAPAAASGDIAQDAQPSGPVDLATALAAPERVRINAPRVEGSINLIGARIDDIELIDHRESVEDDAGPVQLFAPEGTQGQYFAQFGWIGQGVTLPDAQTLWTADGETLTTSTPVTLSWDNGEGQTFQIKLAIDDNYMLTAEQTMTNNSTGPVVVQAYGLLNRNSAFASADQWIVHAGPMGAFSDTVEYGPDYDDLLEDGAYAPEGTPEWLGFSDIYWLGALIPRGDAAATPGFRSLGENIYRADMIYAPVTVPAGGSAQQSSLLFAGAKESALLDTYRDQLGIARFGKAVDWGWFEWFVKPMVWLLRTLYDFVGNFGVAIILLTVLIRGLLFPIANKQFASMASMKAVQPKMKALQERYKDDKQKLQQEMMKLYKDEGVNPLAGCLPLLIQIPIFFALYKALILAIEMRHKPFLDFWIQDLSAPDPWKILNLFGLLPFDPPGFLGIGILAILLGVTMWLTFKLNPTAMDPVQQQIFNFMPWILMFVMAPFAAGLLLYWVTSNILTLAQQTYLYSKHPQLKAAAEKEKADKARAADREKKS</sequence>
<evidence type="ECO:0000256" key="10">
    <source>
        <dbReference type="ARBA" id="ARBA00023186"/>
    </source>
</evidence>
<dbReference type="GO" id="GO:0051205">
    <property type="term" value="P:protein insertion into membrane"/>
    <property type="evidence" value="ECO:0007669"/>
    <property type="project" value="TreeGrafter"/>
</dbReference>
<dbReference type="InterPro" id="IPR038221">
    <property type="entry name" value="YidC_periplasmic_sf"/>
</dbReference>
<keyword evidence="17" id="KW-1185">Reference proteome</keyword>
<comment type="caution">
    <text evidence="16">The sequence shown here is derived from an EMBL/GenBank/DDBJ whole genome shotgun (WGS) entry which is preliminary data.</text>
</comment>
<dbReference type="EMBL" id="JABWTA010000001">
    <property type="protein sequence ID" value="NVE95772.1"/>
    <property type="molecule type" value="Genomic_DNA"/>
</dbReference>
<evidence type="ECO:0000259" key="15">
    <source>
        <dbReference type="Pfam" id="PF14849"/>
    </source>
</evidence>
<evidence type="ECO:0000256" key="11">
    <source>
        <dbReference type="ARBA" id="ARBA00033245"/>
    </source>
</evidence>
<dbReference type="InterPro" id="IPR028055">
    <property type="entry name" value="YidC/Oxa/ALB_C"/>
</dbReference>
<dbReference type="NCBIfam" id="TIGR03592">
    <property type="entry name" value="yidC_oxa1_cterm"/>
    <property type="match status" value="1"/>
</dbReference>
<evidence type="ECO:0000256" key="1">
    <source>
        <dbReference type="ARBA" id="ARBA00004429"/>
    </source>
</evidence>
<feature type="transmembrane region" description="Helical" evidence="13">
    <location>
        <begin position="532"/>
        <end position="550"/>
    </location>
</feature>
<dbReference type="NCBIfam" id="NF002353">
    <property type="entry name" value="PRK01318.1-4"/>
    <property type="match status" value="1"/>
</dbReference>
<dbReference type="Proteomes" id="UP000546031">
    <property type="component" value="Unassembled WGS sequence"/>
</dbReference>
<evidence type="ECO:0000256" key="5">
    <source>
        <dbReference type="ARBA" id="ARBA00022475"/>
    </source>
</evidence>
<evidence type="ECO:0000256" key="3">
    <source>
        <dbReference type="ARBA" id="ARBA00015325"/>
    </source>
</evidence>
<evidence type="ECO:0000256" key="9">
    <source>
        <dbReference type="ARBA" id="ARBA00023136"/>
    </source>
</evidence>
<keyword evidence="7 13" id="KW-0653">Protein transport</keyword>
<dbReference type="PANTHER" id="PTHR12428:SF65">
    <property type="entry name" value="CYTOCHROME C OXIDASE ASSEMBLY PROTEIN COX18, MITOCHONDRIAL"/>
    <property type="match status" value="1"/>
</dbReference>
<dbReference type="GO" id="GO:0005886">
    <property type="term" value="C:plasma membrane"/>
    <property type="evidence" value="ECO:0007669"/>
    <property type="project" value="UniProtKB-SubCell"/>
</dbReference>
<organism evidence="16 17">
    <name type="scientific">Altererythrobacter lutimaris</name>
    <dbReference type="NCBI Taxonomy" id="2743979"/>
    <lineage>
        <taxon>Bacteria</taxon>
        <taxon>Pseudomonadati</taxon>
        <taxon>Pseudomonadota</taxon>
        <taxon>Alphaproteobacteria</taxon>
        <taxon>Sphingomonadales</taxon>
        <taxon>Erythrobacteraceae</taxon>
        <taxon>Altererythrobacter</taxon>
    </lineage>
</organism>
<dbReference type="HAMAP" id="MF_01810">
    <property type="entry name" value="YidC_type1"/>
    <property type="match status" value="1"/>
</dbReference>
<comment type="subcellular location">
    <subcellularLocation>
        <location evidence="1">Cell inner membrane</location>
        <topology evidence="1">Multi-pass membrane protein</topology>
    </subcellularLocation>
    <subcellularLocation>
        <location evidence="13">Cell membrane</location>
        <topology evidence="13">Multi-pass membrane protein</topology>
    </subcellularLocation>
</comment>
<evidence type="ECO:0000259" key="14">
    <source>
        <dbReference type="Pfam" id="PF02096"/>
    </source>
</evidence>
<comment type="similarity">
    <text evidence="2 13">Belongs to the OXA1/ALB3/YidC family. Type 1 subfamily.</text>
</comment>
<evidence type="ECO:0000256" key="6">
    <source>
        <dbReference type="ARBA" id="ARBA00022692"/>
    </source>
</evidence>
<keyword evidence="5 13" id="KW-1003">Cell membrane</keyword>
<dbReference type="CDD" id="cd19961">
    <property type="entry name" value="EcYidC-like_peri"/>
    <property type="match status" value="1"/>
</dbReference>
<feature type="domain" description="Membrane insertase YidC/Oxa/ALB C-terminal" evidence="14">
    <location>
        <begin position="367"/>
        <end position="564"/>
    </location>
</feature>
<evidence type="ECO:0000256" key="2">
    <source>
        <dbReference type="ARBA" id="ARBA00010527"/>
    </source>
</evidence>
<dbReference type="Gene3D" id="2.70.98.90">
    <property type="match status" value="1"/>
</dbReference>
<dbReference type="Pfam" id="PF02096">
    <property type="entry name" value="60KD_IMP"/>
    <property type="match status" value="1"/>
</dbReference>
<name>A0A850HIW0_9SPHN</name>
<proteinExistence type="inferred from homology"/>
<dbReference type="CDD" id="cd20070">
    <property type="entry name" value="5TM_YidC_Alb3"/>
    <property type="match status" value="1"/>
</dbReference>
<dbReference type="InterPro" id="IPR001708">
    <property type="entry name" value="YidC/ALB3/OXA1/COX18"/>
</dbReference>
<dbReference type="InterPro" id="IPR028053">
    <property type="entry name" value="Membr_insert_YidC_N"/>
</dbReference>
<dbReference type="NCBIfam" id="TIGR03593">
    <property type="entry name" value="yidC_nterm"/>
    <property type="match status" value="1"/>
</dbReference>
<evidence type="ECO:0000256" key="4">
    <source>
        <dbReference type="ARBA" id="ARBA00022448"/>
    </source>
</evidence>
<reference evidence="16 17" key="1">
    <citation type="submission" date="2020-06" db="EMBL/GenBank/DDBJ databases">
        <title>Altererythrobacter lutimaris sp. nov., a marine bacterium isolated from a tidal flat.</title>
        <authorList>
            <person name="Kim D."/>
            <person name="Yoo Y."/>
            <person name="Kim J.-J."/>
        </authorList>
    </citation>
    <scope>NUCLEOTIDE SEQUENCE [LARGE SCALE GENOMIC DNA]</scope>
    <source>
        <strain evidence="16 17">JGD-16</strain>
    </source>
</reference>
<feature type="transmembrane region" description="Helical" evidence="13">
    <location>
        <begin position="493"/>
        <end position="512"/>
    </location>
</feature>
<dbReference type="GO" id="GO:0032977">
    <property type="term" value="F:membrane insertase activity"/>
    <property type="evidence" value="ECO:0007669"/>
    <property type="project" value="InterPro"/>
</dbReference>
<gene>
    <name evidence="13 16" type="primary">yidC</name>
    <name evidence="16" type="ORF">HUO12_12765</name>
</gene>
<dbReference type="PRINTS" id="PR01900">
    <property type="entry name" value="YIDCPROTEIN"/>
</dbReference>
<comment type="function">
    <text evidence="13">Required for the insertion and/or proper folding and/or complex formation of integral membrane proteins into the membrane. Involved in integration of membrane proteins that insert both dependently and independently of the Sec translocase complex, as well as at least some lipoproteins. Aids folding of multispanning membrane proteins.</text>
</comment>
<evidence type="ECO:0000256" key="8">
    <source>
        <dbReference type="ARBA" id="ARBA00022989"/>
    </source>
</evidence>